<dbReference type="GO" id="GO:0045944">
    <property type="term" value="P:positive regulation of transcription by RNA polymerase II"/>
    <property type="evidence" value="ECO:0007669"/>
    <property type="project" value="UniProtKB-ARBA"/>
</dbReference>
<comment type="subcellular location">
    <subcellularLocation>
        <location evidence="1">Nucleus</location>
    </subcellularLocation>
</comment>
<dbReference type="OrthoDB" id="5600212at2759"/>
<dbReference type="InterPro" id="IPR036864">
    <property type="entry name" value="Zn2-C6_fun-type_DNA-bd_sf"/>
</dbReference>
<dbReference type="InterPro" id="IPR001138">
    <property type="entry name" value="Zn2Cys6_DnaBD"/>
</dbReference>
<dbReference type="SUPFAM" id="SSF57701">
    <property type="entry name" value="Zn2/Cys6 DNA-binding domain"/>
    <property type="match status" value="1"/>
</dbReference>
<keyword evidence="4" id="KW-0805">Transcription regulation</keyword>
<gene>
    <name evidence="10" type="ORF">LAMI_0E09098G</name>
</gene>
<keyword evidence="7" id="KW-0539">Nucleus</keyword>
<keyword evidence="11" id="KW-1185">Reference proteome</keyword>
<evidence type="ECO:0000256" key="1">
    <source>
        <dbReference type="ARBA" id="ARBA00004123"/>
    </source>
</evidence>
<feature type="compositionally biased region" description="Acidic residues" evidence="8">
    <location>
        <begin position="105"/>
        <end position="122"/>
    </location>
</feature>
<dbReference type="SMART" id="SM00066">
    <property type="entry name" value="GAL4"/>
    <property type="match status" value="1"/>
</dbReference>
<dbReference type="InterPro" id="IPR007219">
    <property type="entry name" value="XnlR_reg_dom"/>
</dbReference>
<dbReference type="SMART" id="SM00906">
    <property type="entry name" value="Fungal_trans"/>
    <property type="match status" value="1"/>
</dbReference>
<keyword evidence="6" id="KW-0804">Transcription</keyword>
<dbReference type="PROSITE" id="PS50048">
    <property type="entry name" value="ZN2_CY6_FUNGAL_2"/>
    <property type="match status" value="1"/>
</dbReference>
<dbReference type="PANTHER" id="PTHR46910:SF37">
    <property type="entry name" value="ZN(II)2CYS6 TRANSCRIPTION FACTOR (EUROFUNG)"/>
    <property type="match status" value="1"/>
</dbReference>
<dbReference type="GO" id="GO:0008270">
    <property type="term" value="F:zinc ion binding"/>
    <property type="evidence" value="ECO:0007669"/>
    <property type="project" value="InterPro"/>
</dbReference>
<proteinExistence type="predicted"/>
<evidence type="ECO:0000256" key="3">
    <source>
        <dbReference type="ARBA" id="ARBA00022833"/>
    </source>
</evidence>
<dbReference type="EMBL" id="LT598465">
    <property type="protein sequence ID" value="SCU92173.1"/>
    <property type="molecule type" value="Genomic_DNA"/>
</dbReference>
<dbReference type="PROSITE" id="PS00463">
    <property type="entry name" value="ZN2_CY6_FUNGAL_1"/>
    <property type="match status" value="1"/>
</dbReference>
<feature type="compositionally biased region" description="Basic and acidic residues" evidence="8">
    <location>
        <begin position="123"/>
        <end position="132"/>
    </location>
</feature>
<feature type="region of interest" description="Disordered" evidence="8">
    <location>
        <begin position="89"/>
        <end position="142"/>
    </location>
</feature>
<keyword evidence="2" id="KW-0479">Metal-binding</keyword>
<accession>A0A1G4JNG2</accession>
<dbReference type="STRING" id="1230905.A0A1G4JNG2"/>
<reference evidence="10 11" key="1">
    <citation type="submission" date="2016-03" db="EMBL/GenBank/DDBJ databases">
        <authorList>
            <person name="Devillers H."/>
        </authorList>
    </citation>
    <scope>NUCLEOTIDE SEQUENCE [LARGE SCALE GENOMIC DNA]</scope>
    <source>
        <strain evidence="10">CBS 11717</strain>
    </source>
</reference>
<evidence type="ECO:0000256" key="2">
    <source>
        <dbReference type="ARBA" id="ARBA00022723"/>
    </source>
</evidence>
<evidence type="ECO:0000256" key="6">
    <source>
        <dbReference type="ARBA" id="ARBA00023163"/>
    </source>
</evidence>
<organism evidence="10 11">
    <name type="scientific">Lachancea mirantina</name>
    <dbReference type="NCBI Taxonomy" id="1230905"/>
    <lineage>
        <taxon>Eukaryota</taxon>
        <taxon>Fungi</taxon>
        <taxon>Dikarya</taxon>
        <taxon>Ascomycota</taxon>
        <taxon>Saccharomycotina</taxon>
        <taxon>Saccharomycetes</taxon>
        <taxon>Saccharomycetales</taxon>
        <taxon>Saccharomycetaceae</taxon>
        <taxon>Lachancea</taxon>
    </lineage>
</organism>
<dbReference type="InterPro" id="IPR050987">
    <property type="entry name" value="AtrR-like"/>
</dbReference>
<dbReference type="GO" id="GO:0000981">
    <property type="term" value="F:DNA-binding transcription factor activity, RNA polymerase II-specific"/>
    <property type="evidence" value="ECO:0007669"/>
    <property type="project" value="InterPro"/>
</dbReference>
<dbReference type="CDD" id="cd12148">
    <property type="entry name" value="fungal_TF_MHR"/>
    <property type="match status" value="1"/>
</dbReference>
<keyword evidence="5" id="KW-0238">DNA-binding</keyword>
<dbReference type="Pfam" id="PF04082">
    <property type="entry name" value="Fungal_trans"/>
    <property type="match status" value="1"/>
</dbReference>
<dbReference type="CDD" id="cd00067">
    <property type="entry name" value="GAL4"/>
    <property type="match status" value="1"/>
</dbReference>
<evidence type="ECO:0000313" key="11">
    <source>
        <dbReference type="Proteomes" id="UP000191024"/>
    </source>
</evidence>
<sequence length="850" mass="95219">MDSYSVNKSRKRVVKACDVCRSRKIKCDGNEPCSNCIKYSTECKYVHQAKRRSCNTSRVSNKRILEDLSVRLDTLETLLIQIRDDGVSKEGTDDAAASSLPKIESEEEPPDSSSENENEDEDRDKSGAKGEDLSEATVDGDDSRVGYMGQHVALSLFTKNGLLWLKTKIYRDEQALVSLLKVRHMMCGENIAIFRGVFDNPVADDRLYELLPADANDELMDVFCKRVLPIGRIELDLNLTEMLAKMRANPQSLNLAELFYLKVAMLLAMTYSLHTNVANRSLPRWREIRSKLLLSTVPLYQYTILNIVGDTVRYIEGVVMLCWFTENSPTPQVSYGVLATAIRLAQEIGLHDRQALQAINEPAEILRRQFLWLSLYRFDIHLSMRTGKPRLIHDHDCSSLNDWDFYVQSQLYLWNETPEGDALSDPPRDLKWLDRLDTNLQVLSFLSQEGLELSLRYFGMKLAEYSGRLYRYLLSSKALTQTSGKERLALVRRLNDELDDWHVMFCSAFKTSHDLEALPAKLSLIGVLPKSAGKLCQWNFLCTTPQALKTRFLLLHMEYYLNLLHTNSVLKKNPWQTDKAGDSPQSSTALDRCTFAARQLLELTTLTIDPTEPNQFLLTDALLNYFSGFLNLLCRTLEHPESSREDLELLLRAAQSMTASVQVHNSSFSLKWTSLTVVTLHLLKAAIEHYNASCADKSACLDPMLAIGQIRGLEGILFDQIRQCVEEAGSLAEDNGAAPPRPGRAPVRAPASLGKEFPLAPTQSTLDYWFDQLVKGKELGTATLFSDPGAFNADVVDGSAAAGDLAVAGASTTATATAGPNFMDYLMPELDFDAFLRAESPNGPSVFFGF</sequence>
<evidence type="ECO:0000313" key="10">
    <source>
        <dbReference type="EMBL" id="SCU92173.1"/>
    </source>
</evidence>
<evidence type="ECO:0000256" key="4">
    <source>
        <dbReference type="ARBA" id="ARBA00023015"/>
    </source>
</evidence>
<dbReference type="GO" id="GO:0006351">
    <property type="term" value="P:DNA-templated transcription"/>
    <property type="evidence" value="ECO:0007669"/>
    <property type="project" value="InterPro"/>
</dbReference>
<dbReference type="Proteomes" id="UP000191024">
    <property type="component" value="Chromosome E"/>
</dbReference>
<dbReference type="AlphaFoldDB" id="A0A1G4JNG2"/>
<evidence type="ECO:0000256" key="8">
    <source>
        <dbReference type="SAM" id="MobiDB-lite"/>
    </source>
</evidence>
<evidence type="ECO:0000259" key="9">
    <source>
        <dbReference type="PROSITE" id="PS50048"/>
    </source>
</evidence>
<name>A0A1G4JNG2_9SACH</name>
<dbReference type="Gene3D" id="4.10.240.10">
    <property type="entry name" value="Zn(2)-C6 fungal-type DNA-binding domain"/>
    <property type="match status" value="1"/>
</dbReference>
<dbReference type="Pfam" id="PF00172">
    <property type="entry name" value="Zn_clus"/>
    <property type="match status" value="1"/>
</dbReference>
<dbReference type="GO" id="GO:0003677">
    <property type="term" value="F:DNA binding"/>
    <property type="evidence" value="ECO:0007669"/>
    <property type="project" value="UniProtKB-KW"/>
</dbReference>
<dbReference type="PANTHER" id="PTHR46910">
    <property type="entry name" value="TRANSCRIPTION FACTOR PDR1"/>
    <property type="match status" value="1"/>
</dbReference>
<keyword evidence="3" id="KW-0862">Zinc</keyword>
<dbReference type="GO" id="GO:0005634">
    <property type="term" value="C:nucleus"/>
    <property type="evidence" value="ECO:0007669"/>
    <property type="project" value="UniProtKB-SubCell"/>
</dbReference>
<feature type="domain" description="Zn(2)-C6 fungal-type" evidence="9">
    <location>
        <begin position="16"/>
        <end position="45"/>
    </location>
</feature>
<evidence type="ECO:0000256" key="7">
    <source>
        <dbReference type="ARBA" id="ARBA00023242"/>
    </source>
</evidence>
<protein>
    <submittedName>
        <fullName evidence="10">LAMI_0E09098g1_1</fullName>
    </submittedName>
</protein>
<evidence type="ECO:0000256" key="5">
    <source>
        <dbReference type="ARBA" id="ARBA00023125"/>
    </source>
</evidence>